<dbReference type="WBParaSite" id="jg13544">
    <property type="protein sequence ID" value="jg13544"/>
    <property type="gene ID" value="jg13544"/>
</dbReference>
<dbReference type="Proteomes" id="UP000887574">
    <property type="component" value="Unplaced"/>
</dbReference>
<sequence>MITSMAFVPPQDLLRVFAELWELMPLELEPVMLYFEKNYIGTETRRGNRNVLVEPKFEHSLWNLYNRTLDGISTCNSCMECGTTKFL</sequence>
<proteinExistence type="predicted"/>
<evidence type="ECO:0000313" key="1">
    <source>
        <dbReference type="Proteomes" id="UP000887574"/>
    </source>
</evidence>
<accession>A0A915CY66</accession>
<organism evidence="1 2">
    <name type="scientific">Ditylenchus dipsaci</name>
    <dbReference type="NCBI Taxonomy" id="166011"/>
    <lineage>
        <taxon>Eukaryota</taxon>
        <taxon>Metazoa</taxon>
        <taxon>Ecdysozoa</taxon>
        <taxon>Nematoda</taxon>
        <taxon>Chromadorea</taxon>
        <taxon>Rhabditida</taxon>
        <taxon>Tylenchina</taxon>
        <taxon>Tylenchomorpha</taxon>
        <taxon>Sphaerularioidea</taxon>
        <taxon>Anguinidae</taxon>
        <taxon>Anguininae</taxon>
        <taxon>Ditylenchus</taxon>
    </lineage>
</organism>
<reference evidence="2" key="1">
    <citation type="submission" date="2022-11" db="UniProtKB">
        <authorList>
            <consortium name="WormBaseParasite"/>
        </authorList>
    </citation>
    <scope>IDENTIFICATION</scope>
</reference>
<keyword evidence="1" id="KW-1185">Reference proteome</keyword>
<dbReference type="AlphaFoldDB" id="A0A915CY66"/>
<name>A0A915CY66_9BILA</name>
<protein>
    <submittedName>
        <fullName evidence="2">Uncharacterized protein</fullName>
    </submittedName>
</protein>
<evidence type="ECO:0000313" key="2">
    <source>
        <dbReference type="WBParaSite" id="jg13544"/>
    </source>
</evidence>